<dbReference type="Proteomes" id="UP000693672">
    <property type="component" value="Unassembled WGS sequence"/>
</dbReference>
<accession>A0A916K793</accession>
<sequence>MKLSKHIWFFAAASIVFAAAVVWIAATGLGNGKINNPTKMPVVMITEISPRTGVDGVSGIQANGDAFGFIEVYNNSASILKMKGYQLVLQNGSSEKSDLRLVSDFALKPEQTGVVWIQPGYSEQLNWKLSKQSFREFYKLSAEDLPDERIAIWYAEGEGLGLKGPQTVSLRTIEGAEAVQAAYNNPIPESMTDTRTGRSIVYSYPEDSSKKMQYKSGNQLPTPGKLLDNQIPNGKEFLITELMVNSSSDVGSLDVYAYVELFNKGRSSADLKEYQLVYETSEGQSKSWDLKEHLWINAGQAAVIWLKPEGEGVAQLTKADFRKHFGIAESALSDESVYELQLAGTGLEGDKVRARIALDRDGSGERVAVAEYNPNRAGEDTGAKGKSIKFSYPFASDDPVLMRRLGGNQKPDPGIVDAKRQIPGNTQLGYYFYYGHLHAHTAFSLDYQGLKTETPQIAYEYARDKGKADFLAVSDHTNPPYKDALPGGKQRWVETLRMADLINDDDKFVAIPSFEISWGSSNGRYGHMNSFVVDNWASPNDYSLKTFYDWLKSPKNSRSIAQFNHPSKVFGEFNDFDLLDAAMDEHIQLLEVDTNNHYLNYIRALDKGWHIGPTNNQDNHSRNWITADQTRTVVIAPRKTRQDIYEAFRQRRTLSTQDANAQVMYTVNGQLMGSILDAPKELRIHLDMYDPDPKDYFKTIEIISNSGLKIASWEGEPSNSVVWDITVPAEHDYYFARIMQADGHRIVTAPVWAGGAATGKSYRIPKIEYTRGSQISVGATVENPGDSPLEGVQVLFYKDELLPENKIGEALLQTIPVKGSAKAVMSNWTPPSAGGYKLLAEAVIPTGSTKRHIIGYTEVPELIITEVVASNGAPAGSTDPFEFIELYNNSYTPVDLSGHKIRHYSGAGPTLYEDWGLNPGRVIAPGESLVLWLKTEAAKSKTLADFNDKYNTKLGDSQVMEIAAGKGLNNNNINRLLFVLKSDDTQISYVITNKKSNGDDKKPDKAFTFEYPQTGTIEGVAREPLQTPTPGTIVDGQIAGAVLP</sequence>
<feature type="domain" description="LTD" evidence="2">
    <location>
        <begin position="38"/>
        <end position="175"/>
    </location>
</feature>
<dbReference type="InterPro" id="IPR001322">
    <property type="entry name" value="Lamin_tail_dom"/>
</dbReference>
<feature type="domain" description="LTD" evidence="2">
    <location>
        <begin position="214"/>
        <end position="376"/>
    </location>
</feature>
<keyword evidence="1" id="KW-0472">Membrane</keyword>
<evidence type="ECO:0000259" key="2">
    <source>
        <dbReference type="PROSITE" id="PS51841"/>
    </source>
</evidence>
<keyword evidence="4" id="KW-1185">Reference proteome</keyword>
<protein>
    <recommendedName>
        <fullName evidence="2">LTD domain-containing protein</fullName>
    </recommendedName>
</protein>
<dbReference type="Pfam" id="PF00932">
    <property type="entry name" value="LTD"/>
    <property type="match status" value="1"/>
</dbReference>
<evidence type="ECO:0000313" key="3">
    <source>
        <dbReference type="EMBL" id="CAG7646402.1"/>
    </source>
</evidence>
<comment type="caution">
    <text evidence="3">The sequence shown here is derived from an EMBL/GenBank/DDBJ whole genome shotgun (WGS) entry which is preliminary data.</text>
</comment>
<name>A0A916K793_9BACL</name>
<evidence type="ECO:0000256" key="1">
    <source>
        <dbReference type="SAM" id="Phobius"/>
    </source>
</evidence>
<dbReference type="RefSeq" id="WP_218094874.1">
    <property type="nucleotide sequence ID" value="NZ_CAJVAS010000034.1"/>
</dbReference>
<organism evidence="3 4">
    <name type="scientific">Paenibacillus solanacearum</name>
    <dbReference type="NCBI Taxonomy" id="2048548"/>
    <lineage>
        <taxon>Bacteria</taxon>
        <taxon>Bacillati</taxon>
        <taxon>Bacillota</taxon>
        <taxon>Bacilli</taxon>
        <taxon>Bacillales</taxon>
        <taxon>Paenibacillaceae</taxon>
        <taxon>Paenibacillus</taxon>
    </lineage>
</organism>
<feature type="transmembrane region" description="Helical" evidence="1">
    <location>
        <begin position="7"/>
        <end position="26"/>
    </location>
</feature>
<keyword evidence="1" id="KW-0812">Transmembrane</keyword>
<evidence type="ECO:0000313" key="4">
    <source>
        <dbReference type="Proteomes" id="UP000693672"/>
    </source>
</evidence>
<keyword evidence="1" id="KW-1133">Transmembrane helix</keyword>
<reference evidence="3" key="1">
    <citation type="submission" date="2021-06" db="EMBL/GenBank/DDBJ databases">
        <authorList>
            <person name="Criscuolo A."/>
        </authorList>
    </citation>
    <scope>NUCLEOTIDE SEQUENCE</scope>
    <source>
        <strain evidence="3">CIP111600</strain>
    </source>
</reference>
<feature type="domain" description="LTD" evidence="2">
    <location>
        <begin position="845"/>
        <end position="1029"/>
    </location>
</feature>
<proteinExistence type="predicted"/>
<dbReference type="AlphaFoldDB" id="A0A916K793"/>
<gene>
    <name evidence="3" type="ORF">PAESOLCIP111_05160</name>
</gene>
<dbReference type="EMBL" id="CAJVAS010000034">
    <property type="protein sequence ID" value="CAG7646402.1"/>
    <property type="molecule type" value="Genomic_DNA"/>
</dbReference>
<dbReference type="PROSITE" id="PS51841">
    <property type="entry name" value="LTD"/>
    <property type="match status" value="3"/>
</dbReference>